<dbReference type="EMBL" id="VSRR010002316">
    <property type="protein sequence ID" value="MPC30771.1"/>
    <property type="molecule type" value="Genomic_DNA"/>
</dbReference>
<sequence>MCWWAASRRPGWGGEGRMVEVLVSLGGWGRTGVMICCYLLHCHHTCLAQEALDFYGDKRTFDRKDLFSLACLEKYETLGEWNEVLMMGEPLPPIPCSPPLPISSSYTPDHCPSPPWSLPITSTLLTPLLFVVSLF</sequence>
<organism evidence="1 2">
    <name type="scientific">Portunus trituberculatus</name>
    <name type="common">Swimming crab</name>
    <name type="synonym">Neptunus trituberculatus</name>
    <dbReference type="NCBI Taxonomy" id="210409"/>
    <lineage>
        <taxon>Eukaryota</taxon>
        <taxon>Metazoa</taxon>
        <taxon>Ecdysozoa</taxon>
        <taxon>Arthropoda</taxon>
        <taxon>Crustacea</taxon>
        <taxon>Multicrustacea</taxon>
        <taxon>Malacostraca</taxon>
        <taxon>Eumalacostraca</taxon>
        <taxon>Eucarida</taxon>
        <taxon>Decapoda</taxon>
        <taxon>Pleocyemata</taxon>
        <taxon>Brachyura</taxon>
        <taxon>Eubrachyura</taxon>
        <taxon>Portunoidea</taxon>
        <taxon>Portunidae</taxon>
        <taxon>Portuninae</taxon>
        <taxon>Portunus</taxon>
    </lineage>
</organism>
<proteinExistence type="predicted"/>
<dbReference type="Proteomes" id="UP000324222">
    <property type="component" value="Unassembled WGS sequence"/>
</dbReference>
<protein>
    <submittedName>
        <fullName evidence="1">Phosphatidylinositol 3,4,5-trisphosphate 3-phosphatase and dual-specificity protein phosphatase PTEN</fullName>
    </submittedName>
</protein>
<keyword evidence="2" id="KW-1185">Reference proteome</keyword>
<dbReference type="SUPFAM" id="SSF52799">
    <property type="entry name" value="(Phosphotyrosine protein) phosphatases II"/>
    <property type="match status" value="1"/>
</dbReference>
<accession>A0A5B7E9F1</accession>
<gene>
    <name evidence="1" type="primary">pten</name>
    <name evidence="1" type="ORF">E2C01_024040</name>
</gene>
<dbReference type="Gene3D" id="3.90.190.10">
    <property type="entry name" value="Protein tyrosine phosphatase superfamily"/>
    <property type="match status" value="1"/>
</dbReference>
<dbReference type="AlphaFoldDB" id="A0A5B7E9F1"/>
<evidence type="ECO:0000313" key="2">
    <source>
        <dbReference type="Proteomes" id="UP000324222"/>
    </source>
</evidence>
<reference evidence="1 2" key="1">
    <citation type="submission" date="2019-05" db="EMBL/GenBank/DDBJ databases">
        <title>Another draft genome of Portunus trituberculatus and its Hox gene families provides insights of decapod evolution.</title>
        <authorList>
            <person name="Jeong J.-H."/>
            <person name="Song I."/>
            <person name="Kim S."/>
            <person name="Choi T."/>
            <person name="Kim D."/>
            <person name="Ryu S."/>
            <person name="Kim W."/>
        </authorList>
    </citation>
    <scope>NUCLEOTIDE SEQUENCE [LARGE SCALE GENOMIC DNA]</scope>
    <source>
        <tissue evidence="1">Muscle</tissue>
    </source>
</reference>
<evidence type="ECO:0000313" key="1">
    <source>
        <dbReference type="EMBL" id="MPC30771.1"/>
    </source>
</evidence>
<dbReference type="InterPro" id="IPR029021">
    <property type="entry name" value="Prot-tyrosine_phosphatase-like"/>
</dbReference>
<name>A0A5B7E9F1_PORTR</name>
<comment type="caution">
    <text evidence="1">The sequence shown here is derived from an EMBL/GenBank/DDBJ whole genome shotgun (WGS) entry which is preliminary data.</text>
</comment>